<dbReference type="Gene3D" id="1.20.1640.10">
    <property type="entry name" value="Multidrug efflux transporter AcrB transmembrane domain"/>
    <property type="match status" value="1"/>
</dbReference>
<feature type="transmembrane region" description="Helical" evidence="10">
    <location>
        <begin position="490"/>
        <end position="510"/>
    </location>
</feature>
<feature type="transmembrane region" description="Helical" evidence="10">
    <location>
        <begin position="440"/>
        <end position="459"/>
    </location>
</feature>
<evidence type="ECO:0000256" key="4">
    <source>
        <dbReference type="ARBA" id="ARBA00022519"/>
    </source>
</evidence>
<comment type="similarity">
    <text evidence="10">Belongs to the SecD/SecF family. SecD subfamily.</text>
</comment>
<feature type="transmembrane region" description="Helical" evidence="10">
    <location>
        <begin position="563"/>
        <end position="587"/>
    </location>
</feature>
<feature type="domain" description="Protein export membrane protein SecD/SecF C-terminal" evidence="11">
    <location>
        <begin position="420"/>
        <end position="590"/>
    </location>
</feature>
<dbReference type="InterPro" id="IPR027398">
    <property type="entry name" value="SecD-TM"/>
</dbReference>
<dbReference type="PANTHER" id="PTHR30081:SF1">
    <property type="entry name" value="PROTEIN TRANSLOCASE SUBUNIT SECD"/>
    <property type="match status" value="1"/>
</dbReference>
<keyword evidence="8 10" id="KW-0811">Translocation</keyword>
<feature type="domain" description="SecDF P1 head subdomain" evidence="14">
    <location>
        <begin position="308"/>
        <end position="418"/>
    </location>
</feature>
<dbReference type="InterPro" id="IPR054384">
    <property type="entry name" value="SecDF_P1_head"/>
</dbReference>
<evidence type="ECO:0000256" key="6">
    <source>
        <dbReference type="ARBA" id="ARBA00022927"/>
    </source>
</evidence>
<keyword evidence="9 10" id="KW-0472">Membrane</keyword>
<evidence type="ECO:0000313" key="15">
    <source>
        <dbReference type="EMBL" id="VEF01168.1"/>
    </source>
</evidence>
<dbReference type="PANTHER" id="PTHR30081">
    <property type="entry name" value="PROTEIN-EXPORT MEMBRANE PROTEIN SEC"/>
    <property type="match status" value="1"/>
</dbReference>
<dbReference type="FunFam" id="3.30.70.3400:FF:000003">
    <property type="entry name" value="Preprotein translocase subunit SecD"/>
    <property type="match status" value="1"/>
</dbReference>
<evidence type="ECO:0000259" key="11">
    <source>
        <dbReference type="Pfam" id="PF02355"/>
    </source>
</evidence>
<feature type="transmembrane region" description="Helical" evidence="10">
    <location>
        <begin position="464"/>
        <end position="484"/>
    </location>
</feature>
<evidence type="ECO:0000256" key="9">
    <source>
        <dbReference type="ARBA" id="ARBA00023136"/>
    </source>
</evidence>
<dbReference type="Pfam" id="PF21760">
    <property type="entry name" value="SecD_1st"/>
    <property type="match status" value="1"/>
</dbReference>
<keyword evidence="6 10" id="KW-0653">Protein transport</keyword>
<comment type="subcellular location">
    <subcellularLocation>
        <location evidence="1 10">Cell membrane</location>
        <topology evidence="1 10">Multi-pass membrane protein</topology>
    </subcellularLocation>
</comment>
<accession>A0A1X3CXZ3</accession>
<organism evidence="15 16">
    <name type="scientific">Neisseria canis</name>
    <dbReference type="NCBI Taxonomy" id="493"/>
    <lineage>
        <taxon>Bacteria</taxon>
        <taxon>Pseudomonadati</taxon>
        <taxon>Pseudomonadota</taxon>
        <taxon>Betaproteobacteria</taxon>
        <taxon>Neisseriales</taxon>
        <taxon>Neisseriaceae</taxon>
        <taxon>Neisseria</taxon>
    </lineage>
</organism>
<dbReference type="Pfam" id="PF07549">
    <property type="entry name" value="Sec_GG"/>
    <property type="match status" value="1"/>
</dbReference>
<gene>
    <name evidence="10 15" type="primary">secD</name>
    <name evidence="15" type="ORF">NCTC10296_01215</name>
</gene>
<evidence type="ECO:0000256" key="1">
    <source>
        <dbReference type="ARBA" id="ARBA00004651"/>
    </source>
</evidence>
<protein>
    <recommendedName>
        <fullName evidence="10">Protein translocase subunit SecD</fullName>
    </recommendedName>
</protein>
<evidence type="ECO:0000256" key="10">
    <source>
        <dbReference type="HAMAP-Rule" id="MF_01463"/>
    </source>
</evidence>
<dbReference type="GO" id="GO:0005886">
    <property type="term" value="C:plasma membrane"/>
    <property type="evidence" value="ECO:0007669"/>
    <property type="project" value="UniProtKB-SubCell"/>
</dbReference>
<keyword evidence="5 10" id="KW-0812">Transmembrane</keyword>
<dbReference type="Gene3D" id="3.30.70.3400">
    <property type="match status" value="2"/>
</dbReference>
<dbReference type="NCBIfam" id="TIGR01129">
    <property type="entry name" value="secD"/>
    <property type="match status" value="1"/>
</dbReference>
<dbReference type="HAMAP" id="MF_01463_B">
    <property type="entry name" value="SecD_B"/>
    <property type="match status" value="1"/>
</dbReference>
<evidence type="ECO:0000256" key="8">
    <source>
        <dbReference type="ARBA" id="ARBA00023010"/>
    </source>
</evidence>
<dbReference type="Pfam" id="PF02355">
    <property type="entry name" value="SecD_SecF_C"/>
    <property type="match status" value="1"/>
</dbReference>
<keyword evidence="4" id="KW-0997">Cell inner membrane</keyword>
<dbReference type="EMBL" id="LR134313">
    <property type="protein sequence ID" value="VEF01168.1"/>
    <property type="molecule type" value="Genomic_DNA"/>
</dbReference>
<feature type="transmembrane region" description="Helical" evidence="10">
    <location>
        <begin position="531"/>
        <end position="557"/>
    </location>
</feature>
<reference evidence="15 16" key="1">
    <citation type="submission" date="2018-12" db="EMBL/GenBank/DDBJ databases">
        <authorList>
            <consortium name="Pathogen Informatics"/>
        </authorList>
    </citation>
    <scope>NUCLEOTIDE SEQUENCE [LARGE SCALE GENOMIC DNA]</scope>
    <source>
        <strain evidence="15 16">NCTC10296</strain>
    </source>
</reference>
<dbReference type="OrthoDB" id="9805019at2"/>
<dbReference type="Gene3D" id="3.30.1360.200">
    <property type="match status" value="1"/>
</dbReference>
<evidence type="ECO:0000313" key="16">
    <source>
        <dbReference type="Proteomes" id="UP000279284"/>
    </source>
</evidence>
<dbReference type="AlphaFoldDB" id="A0A1X3CXZ3"/>
<name>A0A1X3CXZ3_9NEIS</name>
<keyword evidence="16" id="KW-1185">Reference proteome</keyword>
<dbReference type="InterPro" id="IPR055344">
    <property type="entry name" value="SecD_SecF_C_bact"/>
</dbReference>
<keyword evidence="2 10" id="KW-0813">Transport</keyword>
<dbReference type="InterPro" id="IPR048634">
    <property type="entry name" value="SecD_SecF_C"/>
</dbReference>
<dbReference type="STRING" id="493.BWD07_06725"/>
<dbReference type="RefSeq" id="WP_085416601.1">
    <property type="nucleotide sequence ID" value="NZ_CAUJPY010000005.1"/>
</dbReference>
<dbReference type="Pfam" id="PF22599">
    <property type="entry name" value="SecDF_P1_head"/>
    <property type="match status" value="1"/>
</dbReference>
<sequence length="621" mass="67595">MNRYPLWKYLLILTTIILGLLYTIPNFFGETPAVQVSTNRQSIVISSQTENRIKAALQQANIPSDGILIADNSLRVKFKDTDTQIKARDVIEKTLGDGYITALNLIPNSPDWMAKIKANPMFLGLDLRGGVHFTMQVDMKAAMQKTFERYAGDIRRELRRQKIRAGNIVQSDNNIAVPFQNEADLNKAQKELQKILPQTTLTSDGNRLILTLSEEVVNQIRSDAVKQNIATLHNRVNELGVAEPVIQQAGADRIVVQLPGVQDTAKAKDIIGRTATLEVRMVNDDPVLFQQAVSGNVPAGYDLLYTGGEQPHPVLVNRQVELTGDNINDAQPSFNENDQPAVSINFDSTGAAIFADLTRQNVQKRMAMVLIDQGKAEVVTAPTINEPITGGRTIISGSMTSAEAHDISLLLRAGSLAAPMEIVEERTIGPSMGKENIEKGFNSTLWGFLVVAVFMVVYYRVFGIFSVVALSANLLFLIAILSALQATLTLPGIAAIALTLGMAIDSNVLINERIREELRAGKKAQTAINEGYKHAWATIVDSNITSLIAGLALLIFGSGPVRGFAVVHCIGILTSMYSSVVVSRALCNLWYGNRRNLKTIAIGIKNPVAVKAANVDAADTE</sequence>
<dbReference type="FunFam" id="1.20.1640.10:FF:000004">
    <property type="entry name" value="Protein translocase subunit SecD"/>
    <property type="match status" value="1"/>
</dbReference>
<dbReference type="KEGG" id="nci:NCTC10296_01215"/>
<evidence type="ECO:0000259" key="12">
    <source>
        <dbReference type="Pfam" id="PF13721"/>
    </source>
</evidence>
<feature type="domain" description="Protein translocase subunit SecDF P1" evidence="13">
    <location>
        <begin position="225"/>
        <end position="284"/>
    </location>
</feature>
<dbReference type="FunFam" id="3.30.1360.200:FF:000002">
    <property type="entry name" value="Preprotein translocase subunit SecD"/>
    <property type="match status" value="1"/>
</dbReference>
<dbReference type="GO" id="GO:0043952">
    <property type="term" value="P:protein transport by the Sec complex"/>
    <property type="evidence" value="ECO:0007669"/>
    <property type="project" value="UniProtKB-UniRule"/>
</dbReference>
<keyword evidence="7 10" id="KW-1133">Transmembrane helix</keyword>
<dbReference type="Proteomes" id="UP000279284">
    <property type="component" value="Chromosome"/>
</dbReference>
<evidence type="ECO:0000259" key="13">
    <source>
        <dbReference type="Pfam" id="PF21760"/>
    </source>
</evidence>
<evidence type="ECO:0000259" key="14">
    <source>
        <dbReference type="Pfam" id="PF22599"/>
    </source>
</evidence>
<dbReference type="GO" id="GO:0065002">
    <property type="term" value="P:intracellular protein transmembrane transport"/>
    <property type="evidence" value="ECO:0007669"/>
    <property type="project" value="UniProtKB-UniRule"/>
</dbReference>
<dbReference type="NCBIfam" id="TIGR00916">
    <property type="entry name" value="2A0604s01"/>
    <property type="match status" value="1"/>
</dbReference>
<comment type="caution">
    <text evidence="10">Lacks conserved residue(s) required for the propagation of feature annotation.</text>
</comment>
<keyword evidence="3 10" id="KW-1003">Cell membrane</keyword>
<dbReference type="GO" id="GO:0006605">
    <property type="term" value="P:protein targeting"/>
    <property type="evidence" value="ECO:0007669"/>
    <property type="project" value="UniProtKB-UniRule"/>
</dbReference>
<evidence type="ECO:0000256" key="5">
    <source>
        <dbReference type="ARBA" id="ARBA00022692"/>
    </source>
</evidence>
<comment type="subunit">
    <text evidence="10">Forms a complex with SecF. Part of the essential Sec protein translocation apparatus which comprises SecA, SecYEG and auxiliary proteins SecDF-YajC and YidC.</text>
</comment>
<feature type="domain" description="SecD export protein N-terminal TM" evidence="12">
    <location>
        <begin position="1"/>
        <end position="103"/>
    </location>
</feature>
<dbReference type="InterPro" id="IPR005791">
    <property type="entry name" value="SecD"/>
</dbReference>
<dbReference type="SUPFAM" id="SSF82866">
    <property type="entry name" value="Multidrug efflux transporter AcrB transmembrane domain"/>
    <property type="match status" value="1"/>
</dbReference>
<dbReference type="InterPro" id="IPR022646">
    <property type="entry name" value="SecD/SecF_CS"/>
</dbReference>
<dbReference type="InterPro" id="IPR022813">
    <property type="entry name" value="SecD/SecF_arch_bac"/>
</dbReference>
<dbReference type="InterPro" id="IPR048631">
    <property type="entry name" value="SecD_1st"/>
</dbReference>
<comment type="function">
    <text evidence="10">Part of the Sec protein translocase complex. Interacts with the SecYEG preprotein conducting channel. SecDF uses the proton motive force (PMF) to complete protein translocation after the ATP-dependent function of SecA.</text>
</comment>
<dbReference type="Pfam" id="PF13721">
    <property type="entry name" value="SecD-TM1"/>
    <property type="match status" value="1"/>
</dbReference>
<evidence type="ECO:0000256" key="7">
    <source>
        <dbReference type="ARBA" id="ARBA00022989"/>
    </source>
</evidence>
<dbReference type="GO" id="GO:0015450">
    <property type="term" value="F:protein-transporting ATPase activity"/>
    <property type="evidence" value="ECO:0007669"/>
    <property type="project" value="InterPro"/>
</dbReference>
<evidence type="ECO:0000256" key="3">
    <source>
        <dbReference type="ARBA" id="ARBA00022475"/>
    </source>
</evidence>
<evidence type="ECO:0000256" key="2">
    <source>
        <dbReference type="ARBA" id="ARBA00022448"/>
    </source>
</evidence>
<proteinExistence type="inferred from homology"/>